<dbReference type="InterPro" id="IPR000595">
    <property type="entry name" value="cNMP-bd_dom"/>
</dbReference>
<dbReference type="RefSeq" id="XP_013905983.1">
    <property type="nucleotide sequence ID" value="XM_014050529.1"/>
</dbReference>
<dbReference type="InterPro" id="IPR018490">
    <property type="entry name" value="cNMP-bd_dom_sf"/>
</dbReference>
<feature type="compositionally biased region" description="Low complexity" evidence="1">
    <location>
        <begin position="329"/>
        <end position="347"/>
    </location>
</feature>
<dbReference type="CDD" id="cd00038">
    <property type="entry name" value="CAP_ED"/>
    <property type="match status" value="1"/>
</dbReference>
<name>A0A0D2LKN7_9CHLO</name>
<dbReference type="OrthoDB" id="552975at2759"/>
<dbReference type="PROSITE" id="PS50042">
    <property type="entry name" value="CNMP_BINDING_3"/>
    <property type="match status" value="1"/>
</dbReference>
<dbReference type="Gene3D" id="2.60.120.10">
    <property type="entry name" value="Jelly Rolls"/>
    <property type="match status" value="1"/>
</dbReference>
<dbReference type="AlphaFoldDB" id="A0A0D2LKN7"/>
<evidence type="ECO:0000313" key="4">
    <source>
        <dbReference type="Proteomes" id="UP000054498"/>
    </source>
</evidence>
<dbReference type="GeneID" id="25727111"/>
<dbReference type="EMBL" id="KK100311">
    <property type="protein sequence ID" value="KIZ06964.1"/>
    <property type="molecule type" value="Genomic_DNA"/>
</dbReference>
<evidence type="ECO:0000259" key="2">
    <source>
        <dbReference type="PROSITE" id="PS50042"/>
    </source>
</evidence>
<dbReference type="PANTHER" id="PTHR23011:SF28">
    <property type="entry name" value="CYCLIC NUCLEOTIDE-BINDING DOMAIN CONTAINING PROTEIN"/>
    <property type="match status" value="1"/>
</dbReference>
<gene>
    <name evidence="3" type="ORF">MNEG_0993</name>
</gene>
<reference evidence="3 4" key="1">
    <citation type="journal article" date="2013" name="BMC Genomics">
        <title>Reconstruction of the lipid metabolism for the microalga Monoraphidium neglectum from its genome sequence reveals characteristics suitable for biofuel production.</title>
        <authorList>
            <person name="Bogen C."/>
            <person name="Al-Dilaimi A."/>
            <person name="Albersmeier A."/>
            <person name="Wichmann J."/>
            <person name="Grundmann M."/>
            <person name="Rupp O."/>
            <person name="Lauersen K.J."/>
            <person name="Blifernez-Klassen O."/>
            <person name="Kalinowski J."/>
            <person name="Goesmann A."/>
            <person name="Mussgnug J.H."/>
            <person name="Kruse O."/>
        </authorList>
    </citation>
    <scope>NUCLEOTIDE SEQUENCE [LARGE SCALE GENOMIC DNA]</scope>
    <source>
        <strain evidence="3 4">SAG 48.87</strain>
    </source>
</reference>
<dbReference type="PANTHER" id="PTHR23011">
    <property type="entry name" value="CYCLIC NUCLEOTIDE-BINDING DOMAIN CONTAINING PROTEIN"/>
    <property type="match status" value="1"/>
</dbReference>
<dbReference type="SUPFAM" id="SSF51206">
    <property type="entry name" value="cAMP-binding domain-like"/>
    <property type="match status" value="1"/>
</dbReference>
<keyword evidence="4" id="KW-1185">Reference proteome</keyword>
<dbReference type="STRING" id="145388.A0A0D2LKN7"/>
<organism evidence="3 4">
    <name type="scientific">Monoraphidium neglectum</name>
    <dbReference type="NCBI Taxonomy" id="145388"/>
    <lineage>
        <taxon>Eukaryota</taxon>
        <taxon>Viridiplantae</taxon>
        <taxon>Chlorophyta</taxon>
        <taxon>core chlorophytes</taxon>
        <taxon>Chlorophyceae</taxon>
        <taxon>CS clade</taxon>
        <taxon>Sphaeropleales</taxon>
        <taxon>Selenastraceae</taxon>
        <taxon>Monoraphidium</taxon>
    </lineage>
</organism>
<feature type="compositionally biased region" description="Low complexity" evidence="1">
    <location>
        <begin position="399"/>
        <end position="413"/>
    </location>
</feature>
<protein>
    <recommendedName>
        <fullName evidence="2">Cyclic nucleotide-binding domain-containing protein</fullName>
    </recommendedName>
</protein>
<dbReference type="Proteomes" id="UP000054498">
    <property type="component" value="Unassembled WGS sequence"/>
</dbReference>
<feature type="region of interest" description="Disordered" evidence="1">
    <location>
        <begin position="210"/>
        <end position="294"/>
    </location>
</feature>
<dbReference type="InterPro" id="IPR014710">
    <property type="entry name" value="RmlC-like_jellyroll"/>
</dbReference>
<feature type="region of interest" description="Disordered" evidence="1">
    <location>
        <begin position="306"/>
        <end position="350"/>
    </location>
</feature>
<proteinExistence type="predicted"/>
<feature type="region of interest" description="Disordered" evidence="1">
    <location>
        <begin position="379"/>
        <end position="413"/>
    </location>
</feature>
<evidence type="ECO:0000256" key="1">
    <source>
        <dbReference type="SAM" id="MobiDB-lite"/>
    </source>
</evidence>
<accession>A0A0D2LKN7</accession>
<sequence>MFAPGSVLCRLGDPVDRLIITISGQVNVESPANFDGCDSPTGRACSTPGAPGPAPPLRPACLGAACVLAAHSAASGGFPPLALYGATAVARGRVEVMVVPADRVALVVAQEASPDVPAIKELLRGLPALEWLPDGPLTALAINATLRQYAPGEVIIRQGANADAFAFVVSGAVRLLRALPIPPDLLDERRTQGVVFRAEREQAYQCALKGERLPGAQEGGGGSTPRPGAALRRRGGTAASLEEGRPPQPAAPRDDGGSGAGGRTGALGSPLDEGAAGQRPPVRPGQGAAAAPGGCAMRRPSVPLLCLPPLGPGETAEQTPAFGGGGSGDAAAADGLAGADGAAQQEASGGGAHVEGLAPLVQAIEAAMKWAHKSKKSAAAAAAPSSGNPKTPRGGGVLAAATPRGGPTTARRRAAFPATAAASPLTANAGPWSQDAGAGAASKGVRWSVAAAAAAAGSDPRISPSGGVRAGGSNRRARAPASRRVPEKDSPADDTGDGDGGKGGGVHDDAGGAESGPAEGAWPRVVVQLGRLGPGQCFGDVREGCVKGACGYSAVADAPCDVLAVGRQVVARALGPSLLPLLWEAAPEGRPRGAARPSDAALREQLLGGLEWEARKACMAAARAERRRRARQEVHGGAAWGDG</sequence>
<feature type="compositionally biased region" description="Low complexity" evidence="1">
    <location>
        <begin position="284"/>
        <end position="294"/>
    </location>
</feature>
<evidence type="ECO:0000313" key="3">
    <source>
        <dbReference type="EMBL" id="KIZ06964.1"/>
    </source>
</evidence>
<feature type="domain" description="Cyclic nucleotide-binding" evidence="2">
    <location>
        <begin position="128"/>
        <end position="177"/>
    </location>
</feature>
<dbReference type="KEGG" id="mng:MNEG_0993"/>
<feature type="region of interest" description="Disordered" evidence="1">
    <location>
        <begin position="454"/>
        <end position="519"/>
    </location>
</feature>
<feature type="compositionally biased region" description="Low complexity" evidence="1">
    <location>
        <begin position="471"/>
        <end position="483"/>
    </location>
</feature>